<dbReference type="SUPFAM" id="SSF52540">
    <property type="entry name" value="P-loop containing nucleoside triphosphate hydrolases"/>
    <property type="match status" value="1"/>
</dbReference>
<dbReference type="InterPro" id="IPR027417">
    <property type="entry name" value="P-loop_NTPase"/>
</dbReference>
<dbReference type="PANTHER" id="PTHR11566:SF215">
    <property type="entry name" value="DYNAMIN GTPASE"/>
    <property type="match status" value="1"/>
</dbReference>
<dbReference type="GO" id="GO:0005739">
    <property type="term" value="C:mitochondrion"/>
    <property type="evidence" value="ECO:0007669"/>
    <property type="project" value="TreeGrafter"/>
</dbReference>
<dbReference type="GO" id="GO:0006897">
    <property type="term" value="P:endocytosis"/>
    <property type="evidence" value="ECO:0007669"/>
    <property type="project" value="TreeGrafter"/>
</dbReference>
<comment type="caution">
    <text evidence="2">The sequence shown here is derived from an EMBL/GenBank/DDBJ whole genome shotgun (WGS) entry which is preliminary data.</text>
</comment>
<reference evidence="2 3" key="1">
    <citation type="journal article" date="2018" name="BMC Genomics">
        <title>Genomic evidence for intraspecific hybridization in a clonal and extremely halotolerant yeast.</title>
        <authorList>
            <person name="Gostincar C."/>
            <person name="Stajich J.E."/>
            <person name="Zupancic J."/>
            <person name="Zalar P."/>
            <person name="Gunde-Cimerman N."/>
        </authorList>
    </citation>
    <scope>NUCLEOTIDE SEQUENCE [LARGE SCALE GENOMIC DNA]</scope>
    <source>
        <strain evidence="2 3">EXF-10513</strain>
    </source>
</reference>
<name>A0A3M7B0W7_HORWE</name>
<dbReference type="InterPro" id="IPR045063">
    <property type="entry name" value="Dynamin_N"/>
</dbReference>
<dbReference type="GO" id="GO:0000266">
    <property type="term" value="P:mitochondrial fission"/>
    <property type="evidence" value="ECO:0007669"/>
    <property type="project" value="TreeGrafter"/>
</dbReference>
<dbReference type="GO" id="GO:0003924">
    <property type="term" value="F:GTPase activity"/>
    <property type="evidence" value="ECO:0007669"/>
    <property type="project" value="TreeGrafter"/>
</dbReference>
<dbReference type="GO" id="GO:0016559">
    <property type="term" value="P:peroxisome fission"/>
    <property type="evidence" value="ECO:0007669"/>
    <property type="project" value="TreeGrafter"/>
</dbReference>
<dbReference type="AlphaFoldDB" id="A0A3M7B0W7"/>
<dbReference type="PRINTS" id="PR00195">
    <property type="entry name" value="DYNAMIN"/>
</dbReference>
<feature type="domain" description="Dynamin N-terminal" evidence="1">
    <location>
        <begin position="33"/>
        <end position="166"/>
    </location>
</feature>
<proteinExistence type="predicted"/>
<organism evidence="2 3">
    <name type="scientific">Hortaea werneckii</name>
    <name type="common">Black yeast</name>
    <name type="synonym">Cladosporium werneckii</name>
    <dbReference type="NCBI Taxonomy" id="91943"/>
    <lineage>
        <taxon>Eukaryota</taxon>
        <taxon>Fungi</taxon>
        <taxon>Dikarya</taxon>
        <taxon>Ascomycota</taxon>
        <taxon>Pezizomycotina</taxon>
        <taxon>Dothideomycetes</taxon>
        <taxon>Dothideomycetidae</taxon>
        <taxon>Mycosphaerellales</taxon>
        <taxon>Teratosphaeriaceae</taxon>
        <taxon>Hortaea</taxon>
    </lineage>
</organism>
<gene>
    <name evidence="2" type="ORF">D0864_16779</name>
</gene>
<accession>A0A3M7B0W7</accession>
<sequence>MSERYGLGDTAMLEKVDKLFACGVGDLVNLPQIVVVGDQSSGKSSVLEGLIKKPIPRDSGLCTRFATQIVFRRAVEERVVVSIVPSLESSQEHRQNIEAWGREVADLDTNTFSKIMQEMGLIGDETTAIPRPTFSDDVLRLEISGPSQEHLSVIDVPGIFKIPTEGLTTKADIDLVRCM</sequence>
<feature type="non-terminal residue" evidence="2">
    <location>
        <position position="179"/>
    </location>
</feature>
<dbReference type="InterPro" id="IPR022812">
    <property type="entry name" value="Dynamin"/>
</dbReference>
<dbReference type="GO" id="GO:0048312">
    <property type="term" value="P:intracellular distribution of mitochondria"/>
    <property type="evidence" value="ECO:0007669"/>
    <property type="project" value="TreeGrafter"/>
</dbReference>
<dbReference type="GO" id="GO:0008017">
    <property type="term" value="F:microtubule binding"/>
    <property type="evidence" value="ECO:0007669"/>
    <property type="project" value="TreeGrafter"/>
</dbReference>
<dbReference type="GO" id="GO:0005874">
    <property type="term" value="C:microtubule"/>
    <property type="evidence" value="ECO:0007669"/>
    <property type="project" value="TreeGrafter"/>
</dbReference>
<evidence type="ECO:0000313" key="3">
    <source>
        <dbReference type="Proteomes" id="UP000269539"/>
    </source>
</evidence>
<evidence type="ECO:0000259" key="1">
    <source>
        <dbReference type="Pfam" id="PF00350"/>
    </source>
</evidence>
<dbReference type="Proteomes" id="UP000269539">
    <property type="component" value="Unassembled WGS sequence"/>
</dbReference>
<dbReference type="EMBL" id="QWIO01004640">
    <property type="protein sequence ID" value="RMY33433.1"/>
    <property type="molecule type" value="Genomic_DNA"/>
</dbReference>
<dbReference type="Gene3D" id="3.40.50.300">
    <property type="entry name" value="P-loop containing nucleotide triphosphate hydrolases"/>
    <property type="match status" value="1"/>
</dbReference>
<dbReference type="PANTHER" id="PTHR11566">
    <property type="entry name" value="DYNAMIN"/>
    <property type="match status" value="1"/>
</dbReference>
<dbReference type="Pfam" id="PF00350">
    <property type="entry name" value="Dynamin_N"/>
    <property type="match status" value="1"/>
</dbReference>
<protein>
    <recommendedName>
        <fullName evidence="1">Dynamin N-terminal domain-containing protein</fullName>
    </recommendedName>
</protein>
<evidence type="ECO:0000313" key="2">
    <source>
        <dbReference type="EMBL" id="RMY33433.1"/>
    </source>
</evidence>
<dbReference type="GO" id="GO:0016020">
    <property type="term" value="C:membrane"/>
    <property type="evidence" value="ECO:0007669"/>
    <property type="project" value="TreeGrafter"/>
</dbReference>